<dbReference type="SUPFAM" id="SSF52402">
    <property type="entry name" value="Adenine nucleotide alpha hydrolases-like"/>
    <property type="match status" value="1"/>
</dbReference>
<proteinExistence type="inferred from homology"/>
<feature type="domain" description="UspA" evidence="2">
    <location>
        <begin position="5"/>
        <end position="138"/>
    </location>
</feature>
<keyword evidence="4" id="KW-1185">Reference proteome</keyword>
<dbReference type="Gene3D" id="3.40.50.620">
    <property type="entry name" value="HUPs"/>
    <property type="match status" value="1"/>
</dbReference>
<dbReference type="InterPro" id="IPR006016">
    <property type="entry name" value="UspA"/>
</dbReference>
<dbReference type="EMBL" id="JACHJN010000016">
    <property type="protein sequence ID" value="MBB5960447.1"/>
    <property type="molecule type" value="Genomic_DNA"/>
</dbReference>
<name>A0A841CWS3_9PSEU</name>
<dbReference type="AlphaFoldDB" id="A0A841CWS3"/>
<comment type="similarity">
    <text evidence="1">Belongs to the universal stress protein A family.</text>
</comment>
<evidence type="ECO:0000313" key="3">
    <source>
        <dbReference type="EMBL" id="MBB5960447.1"/>
    </source>
</evidence>
<evidence type="ECO:0000259" key="2">
    <source>
        <dbReference type="Pfam" id="PF00582"/>
    </source>
</evidence>
<evidence type="ECO:0000313" key="4">
    <source>
        <dbReference type="Proteomes" id="UP000547510"/>
    </source>
</evidence>
<evidence type="ECO:0000256" key="1">
    <source>
        <dbReference type="ARBA" id="ARBA00008791"/>
    </source>
</evidence>
<dbReference type="PRINTS" id="PR01438">
    <property type="entry name" value="UNVRSLSTRESS"/>
</dbReference>
<sequence>MNAGPIVVGVDGTPAGGRALRWAMDEATLRNVPLHVVHAYQHEAMTDWTMTSEQDTQARAESLVEDALRAAAVGRSELPQVVRRCVRGPAAEALEAQARGASMLVVAAHNGSRLLRAVLGSTSAHCVRHATVPVVVLPPEQEQDGEATVGSAREGER</sequence>
<reference evidence="3 4" key="1">
    <citation type="submission" date="2020-08" db="EMBL/GenBank/DDBJ databases">
        <title>Genomic Encyclopedia of Type Strains, Phase III (KMG-III): the genomes of soil and plant-associated and newly described type strains.</title>
        <authorList>
            <person name="Whitman W."/>
        </authorList>
    </citation>
    <scope>NUCLEOTIDE SEQUENCE [LARGE SCALE GENOMIC DNA]</scope>
    <source>
        <strain evidence="3 4">CECT 8640</strain>
    </source>
</reference>
<dbReference type="Pfam" id="PF00582">
    <property type="entry name" value="Usp"/>
    <property type="match status" value="1"/>
</dbReference>
<organism evidence="3 4">
    <name type="scientific">Saccharothrix tamanrassetensis</name>
    <dbReference type="NCBI Taxonomy" id="1051531"/>
    <lineage>
        <taxon>Bacteria</taxon>
        <taxon>Bacillati</taxon>
        <taxon>Actinomycetota</taxon>
        <taxon>Actinomycetes</taxon>
        <taxon>Pseudonocardiales</taxon>
        <taxon>Pseudonocardiaceae</taxon>
        <taxon>Saccharothrix</taxon>
    </lineage>
</organism>
<dbReference type="PANTHER" id="PTHR31964:SF113">
    <property type="entry name" value="USPA DOMAIN-CONTAINING PROTEIN"/>
    <property type="match status" value="1"/>
</dbReference>
<dbReference type="RefSeq" id="WP_184698664.1">
    <property type="nucleotide sequence ID" value="NZ_JACHJN010000016.1"/>
</dbReference>
<accession>A0A841CWS3</accession>
<comment type="caution">
    <text evidence="3">The sequence shown here is derived from an EMBL/GenBank/DDBJ whole genome shotgun (WGS) entry which is preliminary data.</text>
</comment>
<protein>
    <submittedName>
        <fullName evidence="3">Nucleotide-binding universal stress UspA family protein</fullName>
    </submittedName>
</protein>
<dbReference type="InterPro" id="IPR014729">
    <property type="entry name" value="Rossmann-like_a/b/a_fold"/>
</dbReference>
<dbReference type="Proteomes" id="UP000547510">
    <property type="component" value="Unassembled WGS sequence"/>
</dbReference>
<dbReference type="InterPro" id="IPR006015">
    <property type="entry name" value="Universal_stress_UspA"/>
</dbReference>
<dbReference type="CDD" id="cd00293">
    <property type="entry name" value="USP-like"/>
    <property type="match status" value="1"/>
</dbReference>
<gene>
    <name evidence="3" type="ORF">FHS29_007071</name>
</gene>
<dbReference type="PANTHER" id="PTHR31964">
    <property type="entry name" value="ADENINE NUCLEOTIDE ALPHA HYDROLASES-LIKE SUPERFAMILY PROTEIN"/>
    <property type="match status" value="1"/>
</dbReference>